<comment type="function">
    <text evidence="8">DNA-dependent RNA polymerase catalyzes the transcription of DNA into RNA using the four ribonucleoside triphosphates as substrates.</text>
</comment>
<keyword evidence="3 9" id="KW-0479">Metal-binding</keyword>
<evidence type="ECO:0000256" key="6">
    <source>
        <dbReference type="ARBA" id="ARBA00023242"/>
    </source>
</evidence>
<dbReference type="PhylomeDB" id="B3RNY3"/>
<dbReference type="OrthoDB" id="10056816at2759"/>
<dbReference type="STRING" id="10228.B3RNY3"/>
<feature type="binding site" evidence="9">
    <location>
        <position position="111"/>
    </location>
    <ligand>
        <name>Zn(2+)</name>
        <dbReference type="ChEBI" id="CHEBI:29105"/>
        <label>2</label>
    </ligand>
</feature>
<proteinExistence type="inferred from homology"/>
<evidence type="ECO:0000256" key="4">
    <source>
        <dbReference type="ARBA" id="ARBA00022771"/>
    </source>
</evidence>
<dbReference type="OMA" id="EMQYHTL"/>
<comment type="function">
    <text evidence="7">Core component of RNA polymerase I (Pol I), a DNA-dependent RNA polymerase which synthesizes ribosomal RNA precursors using the four ribonucleoside triphosphates as substrates. Can mediate Pol I proofreading of the nascent RNA transcript. Anchors into the Pol I active site to monitor transcription fidelity and cleave mis-incorporated 5'-ribonucleotides.</text>
</comment>
<keyword evidence="13" id="KW-1185">Reference proteome</keyword>
<feature type="binding site" evidence="9">
    <location>
        <position position="15"/>
    </location>
    <ligand>
        <name>Zn(2+)</name>
        <dbReference type="ChEBI" id="CHEBI:29105"/>
        <label>1</label>
    </ligand>
</feature>
<feature type="binding site" evidence="9">
    <location>
        <position position="83"/>
    </location>
    <ligand>
        <name>Zn(2+)</name>
        <dbReference type="ChEBI" id="CHEBI:29105"/>
        <label>2</label>
    </ligand>
</feature>
<evidence type="ECO:0000256" key="9">
    <source>
        <dbReference type="PIRSR" id="PIRSR005586-1"/>
    </source>
</evidence>
<feature type="binding site" evidence="9">
    <location>
        <position position="30"/>
    </location>
    <ligand>
        <name>Zn(2+)</name>
        <dbReference type="ChEBI" id="CHEBI:29105"/>
        <label>1</label>
    </ligand>
</feature>
<dbReference type="PANTHER" id="PTHR11239">
    <property type="entry name" value="DNA-DIRECTED RNA POLYMERASE"/>
    <property type="match status" value="1"/>
</dbReference>
<dbReference type="InterPro" id="IPR034004">
    <property type="entry name" value="Zn_ribbon_RPA12_C"/>
</dbReference>
<comment type="similarity">
    <text evidence="8">Belongs to the archaeal rpoM/eukaryotic RPA12/RPB9/RPC11 RNA polymerase family.</text>
</comment>
<dbReference type="GO" id="GO:0006363">
    <property type="term" value="P:termination of RNA polymerase I transcription"/>
    <property type="evidence" value="ECO:0000318"/>
    <property type="project" value="GO_Central"/>
</dbReference>
<feature type="binding site" evidence="9">
    <location>
        <position position="12"/>
    </location>
    <ligand>
        <name>Zn(2+)</name>
        <dbReference type="ChEBI" id="CHEBI:29105"/>
        <label>1</label>
    </ligand>
</feature>
<dbReference type="GO" id="GO:0008270">
    <property type="term" value="F:zinc ion binding"/>
    <property type="evidence" value="ECO:0007669"/>
    <property type="project" value="UniProtKB-KW"/>
</dbReference>
<evidence type="ECO:0000256" key="3">
    <source>
        <dbReference type="ARBA" id="ARBA00022723"/>
    </source>
</evidence>
<dbReference type="CTD" id="6750590"/>
<keyword evidence="6 8" id="KW-0539">Nucleus</keyword>
<keyword evidence="2 8" id="KW-0240">DNA-directed RNA polymerase</keyword>
<evidence type="ECO:0000256" key="2">
    <source>
        <dbReference type="ARBA" id="ARBA00022478"/>
    </source>
</evidence>
<comment type="subcellular location">
    <subcellularLocation>
        <location evidence="1">Nucleus</location>
        <location evidence="1">Nucleolus</location>
    </subcellularLocation>
</comment>
<dbReference type="GO" id="GO:0005736">
    <property type="term" value="C:RNA polymerase I complex"/>
    <property type="evidence" value="ECO:0000318"/>
    <property type="project" value="GO_Central"/>
</dbReference>
<feature type="domain" description="TFIIS-type" evidence="11">
    <location>
        <begin position="76"/>
        <end position="119"/>
    </location>
</feature>
<reference evidence="12 13" key="1">
    <citation type="journal article" date="2008" name="Nature">
        <title>The Trichoplax genome and the nature of placozoans.</title>
        <authorList>
            <person name="Srivastava M."/>
            <person name="Begovic E."/>
            <person name="Chapman J."/>
            <person name="Putnam N.H."/>
            <person name="Hellsten U."/>
            <person name="Kawashima T."/>
            <person name="Kuo A."/>
            <person name="Mitros T."/>
            <person name="Salamov A."/>
            <person name="Carpenter M.L."/>
            <person name="Signorovitch A.Y."/>
            <person name="Moreno M.A."/>
            <person name="Kamm K."/>
            <person name="Grimwood J."/>
            <person name="Schmutz J."/>
            <person name="Shapiro H."/>
            <person name="Grigoriev I.V."/>
            <person name="Buss L.W."/>
            <person name="Schierwater B."/>
            <person name="Dellaporta S.L."/>
            <person name="Rokhsar D.S."/>
        </authorList>
    </citation>
    <scope>NUCLEOTIDE SEQUENCE [LARGE SCALE GENOMIC DNA]</scope>
    <source>
        <strain evidence="12 13">Grell-BS-1999</strain>
    </source>
</reference>
<dbReference type="SMART" id="SM00440">
    <property type="entry name" value="ZnF_C2C2"/>
    <property type="match status" value="1"/>
</dbReference>
<dbReference type="HOGENOM" id="CLU_093932_1_2_1"/>
<keyword evidence="5 9" id="KW-0862">Zinc</keyword>
<dbReference type="SUPFAM" id="SSF57783">
    <property type="entry name" value="Zinc beta-ribbon"/>
    <property type="match status" value="1"/>
</dbReference>
<dbReference type="FunCoup" id="B3RNY3">
    <property type="interactions" value="1516"/>
</dbReference>
<evidence type="ECO:0000256" key="10">
    <source>
        <dbReference type="PIRSR" id="PIRSR005586-2"/>
    </source>
</evidence>
<dbReference type="eggNOG" id="KOG2907">
    <property type="taxonomic scope" value="Eukaryota"/>
</dbReference>
<gene>
    <name evidence="12" type="ORF">TRIADDRAFT_53335</name>
</gene>
<dbReference type="CDD" id="cd10507">
    <property type="entry name" value="Zn-ribbon_RPA12"/>
    <property type="match status" value="1"/>
</dbReference>
<dbReference type="GO" id="GO:0003899">
    <property type="term" value="F:DNA-directed RNA polymerase activity"/>
    <property type="evidence" value="ECO:0007669"/>
    <property type="project" value="InterPro"/>
</dbReference>
<dbReference type="PIRSF" id="PIRSF005586">
    <property type="entry name" value="RNApol_RpoM"/>
    <property type="match status" value="1"/>
</dbReference>
<evidence type="ECO:0000256" key="8">
    <source>
        <dbReference type="PIRNR" id="PIRNR005586"/>
    </source>
</evidence>
<dbReference type="InterPro" id="IPR001222">
    <property type="entry name" value="Znf_TFIIS"/>
</dbReference>
<name>B3RNY3_TRIAD</name>
<sequence>MSQAFICETGFCPRCGSIMPSPSSAQTINCIVCNNQISIDSYLGVETKSTITFNAIRSKGVQKIKDDTQHAKGPIIERKCEKCGNNSMTYYTQQTRSADEGQTVFYSCTKCGIISVLFAL</sequence>
<dbReference type="AlphaFoldDB" id="B3RNY3"/>
<evidence type="ECO:0000259" key="11">
    <source>
        <dbReference type="PROSITE" id="PS51133"/>
    </source>
</evidence>
<dbReference type="Gene3D" id="2.20.25.10">
    <property type="match status" value="1"/>
</dbReference>
<dbReference type="EMBL" id="DS985242">
    <property type="protein sequence ID" value="EDV28094.1"/>
    <property type="molecule type" value="Genomic_DNA"/>
</dbReference>
<dbReference type="InParanoid" id="B3RNY3"/>
<dbReference type="RefSeq" id="XP_002109928.1">
    <property type="nucleotide sequence ID" value="XM_002109892.1"/>
</dbReference>
<dbReference type="Pfam" id="PF01096">
    <property type="entry name" value="Zn_ribbon_TFIIS"/>
    <property type="match status" value="1"/>
</dbReference>
<accession>B3RNY3</accession>
<dbReference type="GO" id="GO:0003676">
    <property type="term" value="F:nucleic acid binding"/>
    <property type="evidence" value="ECO:0007669"/>
    <property type="project" value="InterPro"/>
</dbReference>
<dbReference type="InterPro" id="IPR012164">
    <property type="entry name" value="Rpa12/Rpb9/Rpc10/TFS"/>
</dbReference>
<feature type="binding site" evidence="9">
    <location>
        <position position="33"/>
    </location>
    <ligand>
        <name>Zn(2+)</name>
        <dbReference type="ChEBI" id="CHEBI:29105"/>
        <label>1</label>
    </ligand>
</feature>
<keyword evidence="8" id="KW-0804">Transcription</keyword>
<feature type="zinc finger region" description="C4-type" evidence="10">
    <location>
        <begin position="12"/>
        <end position="33"/>
    </location>
</feature>
<dbReference type="GeneID" id="6750590"/>
<organism evidence="12 13">
    <name type="scientific">Trichoplax adhaerens</name>
    <name type="common">Trichoplax reptans</name>
    <dbReference type="NCBI Taxonomy" id="10228"/>
    <lineage>
        <taxon>Eukaryota</taxon>
        <taxon>Metazoa</taxon>
        <taxon>Placozoa</taxon>
        <taxon>Uniplacotomia</taxon>
        <taxon>Trichoplacea</taxon>
        <taxon>Trichoplacidae</taxon>
        <taxon>Trichoplax</taxon>
    </lineage>
</organism>
<protein>
    <recommendedName>
        <fullName evidence="8">DNA-directed RNA polymerase subunit</fullName>
    </recommendedName>
</protein>
<dbReference type="Proteomes" id="UP000009022">
    <property type="component" value="Unassembled WGS sequence"/>
</dbReference>
<evidence type="ECO:0000313" key="13">
    <source>
        <dbReference type="Proteomes" id="UP000009022"/>
    </source>
</evidence>
<dbReference type="KEGG" id="tad:TRIADDRAFT_53335"/>
<evidence type="ECO:0000313" key="12">
    <source>
        <dbReference type="EMBL" id="EDV28094.1"/>
    </source>
</evidence>
<dbReference type="PROSITE" id="PS51133">
    <property type="entry name" value="ZF_TFIIS_2"/>
    <property type="match status" value="1"/>
</dbReference>
<evidence type="ECO:0000256" key="7">
    <source>
        <dbReference type="ARBA" id="ARBA00044497"/>
    </source>
</evidence>
<keyword evidence="4 10" id="KW-0863">Zinc-finger</keyword>
<dbReference type="PANTHER" id="PTHR11239:SF14">
    <property type="entry name" value="DNA-DIRECTED RNA POLYMERASE I SUBUNIT RPA12"/>
    <property type="match status" value="1"/>
</dbReference>
<feature type="binding site" evidence="9">
    <location>
        <position position="80"/>
    </location>
    <ligand>
        <name>Zn(2+)</name>
        <dbReference type="ChEBI" id="CHEBI:29105"/>
        <label>2</label>
    </ligand>
</feature>
<evidence type="ECO:0000256" key="1">
    <source>
        <dbReference type="ARBA" id="ARBA00004604"/>
    </source>
</evidence>
<evidence type="ECO:0000256" key="5">
    <source>
        <dbReference type="ARBA" id="ARBA00022833"/>
    </source>
</evidence>
<feature type="binding site" evidence="9">
    <location>
        <position position="108"/>
    </location>
    <ligand>
        <name>Zn(2+)</name>
        <dbReference type="ChEBI" id="CHEBI:29105"/>
        <label>2</label>
    </ligand>
</feature>